<dbReference type="PANTHER" id="PTHR42760">
    <property type="entry name" value="SHORT-CHAIN DEHYDROGENASES/REDUCTASES FAMILY MEMBER"/>
    <property type="match status" value="1"/>
</dbReference>
<accession>A0ABT2WXJ2</accession>
<comment type="similarity">
    <text evidence="1">Belongs to the short-chain dehydrogenases/reductases (SDR) family.</text>
</comment>
<dbReference type="RefSeq" id="WP_263331925.1">
    <property type="nucleotide sequence ID" value="NZ_JAOVQO010000001.1"/>
</dbReference>
<dbReference type="Gene3D" id="3.40.50.720">
    <property type="entry name" value="NAD(P)-binding Rossmann-like Domain"/>
    <property type="match status" value="1"/>
</dbReference>
<dbReference type="InterPro" id="IPR020904">
    <property type="entry name" value="Sc_DH/Rdtase_CS"/>
</dbReference>
<dbReference type="InterPro" id="IPR036291">
    <property type="entry name" value="NAD(P)-bd_dom_sf"/>
</dbReference>
<dbReference type="InterPro" id="IPR002347">
    <property type="entry name" value="SDR_fam"/>
</dbReference>
<dbReference type="PANTHER" id="PTHR42760:SF133">
    <property type="entry name" value="3-OXOACYL-[ACYL-CARRIER-PROTEIN] REDUCTASE"/>
    <property type="match status" value="1"/>
</dbReference>
<dbReference type="CDD" id="cd05233">
    <property type="entry name" value="SDR_c"/>
    <property type="match status" value="1"/>
</dbReference>
<evidence type="ECO:0000313" key="5">
    <source>
        <dbReference type="Proteomes" id="UP001209535"/>
    </source>
</evidence>
<evidence type="ECO:0000256" key="2">
    <source>
        <dbReference type="ARBA" id="ARBA00023002"/>
    </source>
</evidence>
<dbReference type="Proteomes" id="UP001209535">
    <property type="component" value="Unassembled WGS sequence"/>
</dbReference>
<keyword evidence="5" id="KW-1185">Reference proteome</keyword>
<dbReference type="SUPFAM" id="SSF51735">
    <property type="entry name" value="NAD(P)-binding Rossmann-fold domains"/>
    <property type="match status" value="1"/>
</dbReference>
<dbReference type="Pfam" id="PF13561">
    <property type="entry name" value="adh_short_C2"/>
    <property type="match status" value="1"/>
</dbReference>
<sequence>MNQRVLITAGAAGIGLVMARTFAAAGAEVWVTDVDEAVLKTVPAGIRASRVNASDEAEMAAFFKEVKEIWGGVDVLCANAGIKGPTASVEEMPLEEWRDCIAVNLDGAMLAAKHASPLMKAQGKGVILFTSSTAGLYGFPYRAPYAAAKWAVIGLMKTVAMELGPHGIRANAIAPGSVTGPRIDRVFHAEADAKGMTYEAVRDGYAAGTALGKLSDPEDIANMAVFLASDAARMVSGQVLTVDGFTINPDPKV</sequence>
<keyword evidence="3" id="KW-0732">Signal</keyword>
<gene>
    <name evidence="4" type="ORF">OEZ60_00020</name>
</gene>
<dbReference type="PROSITE" id="PS00061">
    <property type="entry name" value="ADH_SHORT"/>
    <property type="match status" value="1"/>
</dbReference>
<evidence type="ECO:0000256" key="1">
    <source>
        <dbReference type="ARBA" id="ARBA00006484"/>
    </source>
</evidence>
<dbReference type="EMBL" id="JAOVQO010000001">
    <property type="protein sequence ID" value="MCU9846389.1"/>
    <property type="molecule type" value="Genomic_DNA"/>
</dbReference>
<organism evidence="4 5">
    <name type="scientific">Albidovulum salinarum</name>
    <dbReference type="NCBI Taxonomy" id="2984153"/>
    <lineage>
        <taxon>Bacteria</taxon>
        <taxon>Pseudomonadati</taxon>
        <taxon>Pseudomonadota</taxon>
        <taxon>Alphaproteobacteria</taxon>
        <taxon>Rhodobacterales</taxon>
        <taxon>Paracoccaceae</taxon>
        <taxon>Albidovulum</taxon>
    </lineage>
</organism>
<dbReference type="PRINTS" id="PR00080">
    <property type="entry name" value="SDRFAMILY"/>
</dbReference>
<protein>
    <submittedName>
        <fullName evidence="4">SDR family oxidoreductase</fullName>
    </submittedName>
</protein>
<dbReference type="PRINTS" id="PR00081">
    <property type="entry name" value="GDHRDH"/>
</dbReference>
<evidence type="ECO:0000313" key="4">
    <source>
        <dbReference type="EMBL" id="MCU9846389.1"/>
    </source>
</evidence>
<keyword evidence="2" id="KW-0560">Oxidoreductase</keyword>
<feature type="chain" id="PRO_5047136481" evidence="3">
    <location>
        <begin position="24"/>
        <end position="253"/>
    </location>
</feature>
<reference evidence="4 5" key="1">
    <citation type="submission" date="2022-10" db="EMBL/GenBank/DDBJ databases">
        <title>Defluviimonas sp. nov., isolated from ocean surface sediments.</title>
        <authorList>
            <person name="He W."/>
            <person name="Wang L."/>
            <person name="Zhang D.-F."/>
        </authorList>
    </citation>
    <scope>NUCLEOTIDE SEQUENCE [LARGE SCALE GENOMIC DNA]</scope>
    <source>
        <strain evidence="4 5">WL0024</strain>
    </source>
</reference>
<proteinExistence type="inferred from homology"/>
<feature type="signal peptide" evidence="3">
    <location>
        <begin position="1"/>
        <end position="23"/>
    </location>
</feature>
<comment type="caution">
    <text evidence="4">The sequence shown here is derived from an EMBL/GenBank/DDBJ whole genome shotgun (WGS) entry which is preliminary data.</text>
</comment>
<name>A0ABT2WXJ2_9RHOB</name>
<dbReference type="NCBIfam" id="NF009466">
    <property type="entry name" value="PRK12826.1-2"/>
    <property type="match status" value="1"/>
</dbReference>
<evidence type="ECO:0000256" key="3">
    <source>
        <dbReference type="SAM" id="SignalP"/>
    </source>
</evidence>